<comment type="caution">
    <text evidence="6">The sequence shown here is derived from an EMBL/GenBank/DDBJ whole genome shotgun (WGS) entry which is preliminary data.</text>
</comment>
<name>B6WUE9_9BACT</name>
<dbReference type="eggNOG" id="COG0747">
    <property type="taxonomic scope" value="Bacteria"/>
</dbReference>
<gene>
    <name evidence="6" type="ORF">DESPIG_01707</name>
</gene>
<dbReference type="Pfam" id="PF00496">
    <property type="entry name" value="SBP_bac_5"/>
    <property type="match status" value="1"/>
</dbReference>
<evidence type="ECO:0000256" key="3">
    <source>
        <dbReference type="ARBA" id="ARBA00022729"/>
    </source>
</evidence>
<dbReference type="RefSeq" id="WP_006006704.1">
    <property type="nucleotide sequence ID" value="NZ_DS996359.1"/>
</dbReference>
<feature type="signal peptide" evidence="4">
    <location>
        <begin position="1"/>
        <end position="23"/>
    </location>
</feature>
<evidence type="ECO:0000256" key="1">
    <source>
        <dbReference type="ARBA" id="ARBA00005695"/>
    </source>
</evidence>
<dbReference type="SUPFAM" id="SSF53850">
    <property type="entry name" value="Periplasmic binding protein-like II"/>
    <property type="match status" value="1"/>
</dbReference>
<dbReference type="GO" id="GO:0015833">
    <property type="term" value="P:peptide transport"/>
    <property type="evidence" value="ECO:0007669"/>
    <property type="project" value="TreeGrafter"/>
</dbReference>
<dbReference type="Proteomes" id="UP000003676">
    <property type="component" value="Unassembled WGS sequence"/>
</dbReference>
<organism evidence="6 7">
    <name type="scientific">Desulfovibrio piger ATCC 29098</name>
    <dbReference type="NCBI Taxonomy" id="411464"/>
    <lineage>
        <taxon>Bacteria</taxon>
        <taxon>Pseudomonadati</taxon>
        <taxon>Thermodesulfobacteriota</taxon>
        <taxon>Desulfovibrionia</taxon>
        <taxon>Desulfovibrionales</taxon>
        <taxon>Desulfovibrionaceae</taxon>
        <taxon>Desulfovibrio</taxon>
    </lineage>
</organism>
<comment type="similarity">
    <text evidence="1">Belongs to the bacterial solute-binding protein 5 family.</text>
</comment>
<protein>
    <recommendedName>
        <fullName evidence="5">Solute-binding protein family 5 domain-containing protein</fullName>
    </recommendedName>
</protein>
<feature type="domain" description="Solute-binding protein family 5" evidence="5">
    <location>
        <begin position="67"/>
        <end position="111"/>
    </location>
</feature>
<dbReference type="HOGENOM" id="CLU_2138662_0_0_7"/>
<dbReference type="InterPro" id="IPR039424">
    <property type="entry name" value="SBP_5"/>
</dbReference>
<feature type="non-terminal residue" evidence="6">
    <location>
        <position position="113"/>
    </location>
</feature>
<dbReference type="InterPro" id="IPR000914">
    <property type="entry name" value="SBP_5_dom"/>
</dbReference>
<keyword evidence="3 4" id="KW-0732">Signal</keyword>
<keyword evidence="2" id="KW-0813">Transport</keyword>
<evidence type="ECO:0000259" key="5">
    <source>
        <dbReference type="Pfam" id="PF00496"/>
    </source>
</evidence>
<evidence type="ECO:0000256" key="4">
    <source>
        <dbReference type="SAM" id="SignalP"/>
    </source>
</evidence>
<sequence length="113" mass="12379">MKRSLLSCCLLALALLTAHPAPAADMANTLVYAGENEDTINPVLSPHQELPTIIFSGLMKFDAKGLPVPDLAKSVDYDPKTLTYTFHLRDGVKWHDGTPFSARDVVYTYTALT</sequence>
<evidence type="ECO:0000313" key="6">
    <source>
        <dbReference type="EMBL" id="EEB33403.1"/>
    </source>
</evidence>
<accession>B6WUE9</accession>
<reference evidence="6 7" key="1">
    <citation type="submission" date="2008-10" db="EMBL/GenBank/DDBJ databases">
        <title>Draft genome sequence of Desulvovibrio piger (ATCC 29098).</title>
        <authorList>
            <person name="Sudarsanam P."/>
            <person name="Ley R."/>
            <person name="Guruge J."/>
            <person name="Turnbaugh P.J."/>
            <person name="Mahowald M."/>
            <person name="Liep D."/>
            <person name="Gordon J."/>
        </authorList>
    </citation>
    <scope>NUCLEOTIDE SEQUENCE [LARGE SCALE GENOMIC DNA]</scope>
    <source>
        <strain evidence="6 7">ATCC 29098</strain>
    </source>
</reference>
<dbReference type="PANTHER" id="PTHR30290">
    <property type="entry name" value="PERIPLASMIC BINDING COMPONENT OF ABC TRANSPORTER"/>
    <property type="match status" value="1"/>
</dbReference>
<dbReference type="PANTHER" id="PTHR30290:SF9">
    <property type="entry name" value="OLIGOPEPTIDE-BINDING PROTEIN APPA"/>
    <property type="match status" value="1"/>
</dbReference>
<dbReference type="GO" id="GO:1904680">
    <property type="term" value="F:peptide transmembrane transporter activity"/>
    <property type="evidence" value="ECO:0007669"/>
    <property type="project" value="TreeGrafter"/>
</dbReference>
<dbReference type="Gene3D" id="3.40.190.10">
    <property type="entry name" value="Periplasmic binding protein-like II"/>
    <property type="match status" value="1"/>
</dbReference>
<dbReference type="AlphaFoldDB" id="B6WUE9"/>
<feature type="chain" id="PRO_5002852282" description="Solute-binding protein family 5 domain-containing protein" evidence="4">
    <location>
        <begin position="24"/>
        <end position="113"/>
    </location>
</feature>
<proteinExistence type="inferred from homology"/>
<reference evidence="6 7" key="2">
    <citation type="submission" date="2008-10" db="EMBL/GenBank/DDBJ databases">
        <authorList>
            <person name="Fulton L."/>
            <person name="Clifton S."/>
            <person name="Fulton B."/>
            <person name="Xu J."/>
            <person name="Minx P."/>
            <person name="Pepin K.H."/>
            <person name="Johnson M."/>
            <person name="Bhonagiri V."/>
            <person name="Nash W.E."/>
            <person name="Mardis E.R."/>
            <person name="Wilson R.K."/>
        </authorList>
    </citation>
    <scope>NUCLEOTIDE SEQUENCE [LARGE SCALE GENOMIC DNA]</scope>
    <source>
        <strain evidence="6 7">ATCC 29098</strain>
    </source>
</reference>
<dbReference type="EMBL" id="ABXU01000051">
    <property type="protein sequence ID" value="EEB33403.1"/>
    <property type="molecule type" value="Genomic_DNA"/>
</dbReference>
<evidence type="ECO:0000256" key="2">
    <source>
        <dbReference type="ARBA" id="ARBA00022448"/>
    </source>
</evidence>
<evidence type="ECO:0000313" key="7">
    <source>
        <dbReference type="Proteomes" id="UP000003676"/>
    </source>
</evidence>